<sequence length="575" mass="66606">MEFKKEIVIGLILLLFLSVSGYWILEEGPEKQRRERIKPLLDAGLTKENAVKFDRHMAEQSFRWPWEKNEPYKDPEIKLAKMWSKNPITVDFLIHNYYLQGGRQYALVWLLKYPSPMPRFRAYSHWENVVEMSVYGDANGDGVSNYESILGKHAGVLDTLKPNPATIYALGKGLSENLVERFEKFDKDSKLASWEKRVVDRVAEDRLSNVKLDWILDNFNANPATIHALLEENLSRKWIKRSEPLGEDGLLKDWEKHMIDHIKKIPSVCLEWASKNQALRKNEKYLAFRFDDLPPVFLENILSNGSISYEDWMQAKFLTGFSGEDLEDKSAEWICDPDLDNDGFTNEFEDSLLSTDPYVHNQRKALVLYDNGYFEPTHRKNQLKSVVHFLEGRNKSERSRWSIEKTPTPGFGEVTTRPVGEINYHNIIENLSQNTDSDDIILFVLVGHGERNSPLKGLSYREIDNGLSQVKGKLKVVLVDSCYSGNAINELDSENRLILTSSRKNEMAYGWFYYLFFSSMQEKASELNGNGYCSVLESFKRAKKLVENRFGNHPQISEKKGGRETYLFELYLERE</sequence>
<dbReference type="AlphaFoldDB" id="A0A133UWW4"/>
<dbReference type="Proteomes" id="UP000070344">
    <property type="component" value="Unassembled WGS sequence"/>
</dbReference>
<reference evidence="1 2" key="1">
    <citation type="journal article" date="2016" name="Sci. Rep.">
        <title>Metabolic traits of an uncultured archaeal lineage -MSBL1- from brine pools of the Red Sea.</title>
        <authorList>
            <person name="Mwirichia R."/>
            <person name="Alam I."/>
            <person name="Rashid M."/>
            <person name="Vinu M."/>
            <person name="Ba-Alawi W."/>
            <person name="Anthony Kamau A."/>
            <person name="Kamanda Ngugi D."/>
            <person name="Goker M."/>
            <person name="Klenk H.P."/>
            <person name="Bajic V."/>
            <person name="Stingl U."/>
        </authorList>
    </citation>
    <scope>NUCLEOTIDE SEQUENCE [LARGE SCALE GENOMIC DNA]</scope>
    <source>
        <strain evidence="1">SCGC-AAA259O05</strain>
    </source>
</reference>
<keyword evidence="2" id="KW-1185">Reference proteome</keyword>
<name>A0A133UWW4_9EURY</name>
<dbReference type="GO" id="GO:0008233">
    <property type="term" value="F:peptidase activity"/>
    <property type="evidence" value="ECO:0007669"/>
    <property type="project" value="InterPro"/>
</dbReference>
<gene>
    <name evidence="1" type="ORF">AKJ41_06385</name>
</gene>
<dbReference type="EMBL" id="LHXV01000138">
    <property type="protein sequence ID" value="KXA98690.1"/>
    <property type="molecule type" value="Genomic_DNA"/>
</dbReference>
<dbReference type="InterPro" id="IPR001096">
    <property type="entry name" value="Peptidase_C13"/>
</dbReference>
<evidence type="ECO:0000313" key="2">
    <source>
        <dbReference type="Proteomes" id="UP000070344"/>
    </source>
</evidence>
<organism evidence="1 2">
    <name type="scientific">candidate division MSBL1 archaeon SCGC-AAA259O05</name>
    <dbReference type="NCBI Taxonomy" id="1698271"/>
    <lineage>
        <taxon>Archaea</taxon>
        <taxon>Methanobacteriati</taxon>
        <taxon>Methanobacteriota</taxon>
        <taxon>candidate division MSBL1</taxon>
    </lineage>
</organism>
<protein>
    <submittedName>
        <fullName evidence="1">Uncharacterized protein</fullName>
    </submittedName>
</protein>
<dbReference type="GO" id="GO:0006508">
    <property type="term" value="P:proteolysis"/>
    <property type="evidence" value="ECO:0007669"/>
    <property type="project" value="InterPro"/>
</dbReference>
<evidence type="ECO:0000313" key="1">
    <source>
        <dbReference type="EMBL" id="KXA98690.1"/>
    </source>
</evidence>
<dbReference type="SUPFAM" id="SSF52129">
    <property type="entry name" value="Caspase-like"/>
    <property type="match status" value="1"/>
</dbReference>
<accession>A0A133UWW4</accession>
<dbReference type="Gene3D" id="3.40.50.1460">
    <property type="match status" value="1"/>
</dbReference>
<dbReference type="InterPro" id="IPR029030">
    <property type="entry name" value="Caspase-like_dom_sf"/>
</dbReference>
<proteinExistence type="predicted"/>
<dbReference type="Pfam" id="PF01650">
    <property type="entry name" value="Peptidase_C13"/>
    <property type="match status" value="1"/>
</dbReference>
<comment type="caution">
    <text evidence="1">The sequence shown here is derived from an EMBL/GenBank/DDBJ whole genome shotgun (WGS) entry which is preliminary data.</text>
</comment>